<dbReference type="InterPro" id="IPR003694">
    <property type="entry name" value="NAD_synthase"/>
</dbReference>
<dbReference type="GO" id="GO:0005737">
    <property type="term" value="C:cytoplasm"/>
    <property type="evidence" value="ECO:0007669"/>
    <property type="project" value="InterPro"/>
</dbReference>
<dbReference type="GO" id="GO:0004359">
    <property type="term" value="F:glutaminase activity"/>
    <property type="evidence" value="ECO:0007669"/>
    <property type="project" value="InterPro"/>
</dbReference>
<evidence type="ECO:0000313" key="3">
    <source>
        <dbReference type="Proteomes" id="UP001215280"/>
    </source>
</evidence>
<evidence type="ECO:0000256" key="1">
    <source>
        <dbReference type="ARBA" id="ARBA00022598"/>
    </source>
</evidence>
<dbReference type="SUPFAM" id="SSF52402">
    <property type="entry name" value="Adenine nucleotide alpha hydrolases-like"/>
    <property type="match status" value="1"/>
</dbReference>
<dbReference type="Proteomes" id="UP001215280">
    <property type="component" value="Unassembled WGS sequence"/>
</dbReference>
<keyword evidence="1" id="KW-0436">Ligase</keyword>
<feature type="non-terminal residue" evidence="2">
    <location>
        <position position="1"/>
    </location>
</feature>
<protein>
    <submittedName>
        <fullName evidence="2">Uncharacterized protein</fullName>
    </submittedName>
</protein>
<dbReference type="Gene3D" id="3.40.50.620">
    <property type="entry name" value="HUPs"/>
    <property type="match status" value="1"/>
</dbReference>
<accession>A0AAD7HHI3</accession>
<dbReference type="PANTHER" id="PTHR23090">
    <property type="entry name" value="NH 3 /GLUTAMINE-DEPENDENT NAD + SYNTHETASE"/>
    <property type="match status" value="1"/>
</dbReference>
<sequence>DKQVIADACRISGEPEDSEYIPSHLRDFTNQIFHTCYMGTENSSGVTRQRAKQLSEAIGSYHVDLNMDSVVTAIRHLFKLVTGTRPQFRAHGGTAAENLTLQNIQV</sequence>
<feature type="non-terminal residue" evidence="2">
    <location>
        <position position="106"/>
    </location>
</feature>
<evidence type="ECO:0000313" key="2">
    <source>
        <dbReference type="EMBL" id="KAJ7720215.1"/>
    </source>
</evidence>
<organism evidence="2 3">
    <name type="scientific">Mycena maculata</name>
    <dbReference type="NCBI Taxonomy" id="230809"/>
    <lineage>
        <taxon>Eukaryota</taxon>
        <taxon>Fungi</taxon>
        <taxon>Dikarya</taxon>
        <taxon>Basidiomycota</taxon>
        <taxon>Agaricomycotina</taxon>
        <taxon>Agaricomycetes</taxon>
        <taxon>Agaricomycetidae</taxon>
        <taxon>Agaricales</taxon>
        <taxon>Marasmiineae</taxon>
        <taxon>Mycenaceae</taxon>
        <taxon>Mycena</taxon>
    </lineage>
</organism>
<dbReference type="AlphaFoldDB" id="A0AAD7HHI3"/>
<name>A0AAD7HHI3_9AGAR</name>
<comment type="caution">
    <text evidence="2">The sequence shown here is derived from an EMBL/GenBank/DDBJ whole genome shotgun (WGS) entry which is preliminary data.</text>
</comment>
<dbReference type="EMBL" id="JARJLG010000282">
    <property type="protein sequence ID" value="KAJ7720215.1"/>
    <property type="molecule type" value="Genomic_DNA"/>
</dbReference>
<proteinExistence type="predicted"/>
<reference evidence="2" key="1">
    <citation type="submission" date="2023-03" db="EMBL/GenBank/DDBJ databases">
        <title>Massive genome expansion in bonnet fungi (Mycena s.s.) driven by repeated elements and novel gene families across ecological guilds.</title>
        <authorList>
            <consortium name="Lawrence Berkeley National Laboratory"/>
            <person name="Harder C.B."/>
            <person name="Miyauchi S."/>
            <person name="Viragh M."/>
            <person name="Kuo A."/>
            <person name="Thoen E."/>
            <person name="Andreopoulos B."/>
            <person name="Lu D."/>
            <person name="Skrede I."/>
            <person name="Drula E."/>
            <person name="Henrissat B."/>
            <person name="Morin E."/>
            <person name="Kohler A."/>
            <person name="Barry K."/>
            <person name="LaButti K."/>
            <person name="Morin E."/>
            <person name="Salamov A."/>
            <person name="Lipzen A."/>
            <person name="Mereny Z."/>
            <person name="Hegedus B."/>
            <person name="Baldrian P."/>
            <person name="Stursova M."/>
            <person name="Weitz H."/>
            <person name="Taylor A."/>
            <person name="Grigoriev I.V."/>
            <person name="Nagy L.G."/>
            <person name="Martin F."/>
            <person name="Kauserud H."/>
        </authorList>
    </citation>
    <scope>NUCLEOTIDE SEQUENCE</scope>
    <source>
        <strain evidence="2">CBHHK188m</strain>
    </source>
</reference>
<gene>
    <name evidence="2" type="ORF">DFH07DRAFT_1008933</name>
</gene>
<dbReference type="InterPro" id="IPR014729">
    <property type="entry name" value="Rossmann-like_a/b/a_fold"/>
</dbReference>
<dbReference type="GO" id="GO:0009435">
    <property type="term" value="P:NAD+ biosynthetic process"/>
    <property type="evidence" value="ECO:0007669"/>
    <property type="project" value="InterPro"/>
</dbReference>
<keyword evidence="3" id="KW-1185">Reference proteome</keyword>
<dbReference type="GO" id="GO:0003952">
    <property type="term" value="F:NAD+ synthase (glutamine-hydrolyzing) activity"/>
    <property type="evidence" value="ECO:0007669"/>
    <property type="project" value="InterPro"/>
</dbReference>
<dbReference type="PANTHER" id="PTHR23090:SF9">
    <property type="entry name" value="GLUTAMINE-DEPENDENT NAD(+) SYNTHETASE"/>
    <property type="match status" value="1"/>
</dbReference>